<keyword evidence="3" id="KW-1185">Reference proteome</keyword>
<dbReference type="SUPFAM" id="SSF47616">
    <property type="entry name" value="GST C-terminal domain-like"/>
    <property type="match status" value="1"/>
</dbReference>
<dbReference type="EC" id="1.8.5.-" evidence="2"/>
<dbReference type="InterPro" id="IPR047047">
    <property type="entry name" value="GST_Omega-like_C"/>
</dbReference>
<dbReference type="SFLD" id="SFLDG01206">
    <property type="entry name" value="Xi.1"/>
    <property type="match status" value="1"/>
</dbReference>
<dbReference type="Pfam" id="PF13410">
    <property type="entry name" value="GST_C_2"/>
    <property type="match status" value="1"/>
</dbReference>
<name>A0ABW0GY01_9HYPH</name>
<dbReference type="PANTHER" id="PTHR32419">
    <property type="entry name" value="GLUTATHIONYL-HYDROQUINONE REDUCTASE"/>
    <property type="match status" value="1"/>
</dbReference>
<accession>A0ABW0GY01</accession>
<dbReference type="EMBL" id="JBHSLL010000025">
    <property type="protein sequence ID" value="MFC5386115.1"/>
    <property type="molecule type" value="Genomic_DNA"/>
</dbReference>
<gene>
    <name evidence="2" type="ORF">ACFPLB_09065</name>
</gene>
<dbReference type="GO" id="GO:0016491">
    <property type="term" value="F:oxidoreductase activity"/>
    <property type="evidence" value="ECO:0007669"/>
    <property type="project" value="UniProtKB-KW"/>
</dbReference>
<dbReference type="SFLD" id="SFLDS00019">
    <property type="entry name" value="Glutathione_Transferase_(cytos"/>
    <property type="match status" value="1"/>
</dbReference>
<evidence type="ECO:0000259" key="1">
    <source>
        <dbReference type="PROSITE" id="PS50405"/>
    </source>
</evidence>
<dbReference type="InterPro" id="IPR040079">
    <property type="entry name" value="Glutathione_S-Trfase"/>
</dbReference>
<dbReference type="Gene3D" id="1.20.1050.10">
    <property type="match status" value="1"/>
</dbReference>
<dbReference type="CDD" id="cd03190">
    <property type="entry name" value="GST_C_Omega_like"/>
    <property type="match status" value="1"/>
</dbReference>
<dbReference type="PROSITE" id="PS50405">
    <property type="entry name" value="GST_CTER"/>
    <property type="match status" value="1"/>
</dbReference>
<organism evidence="2 3">
    <name type="scientific">Aquamicrobium segne</name>
    <dbReference type="NCBI Taxonomy" id="469547"/>
    <lineage>
        <taxon>Bacteria</taxon>
        <taxon>Pseudomonadati</taxon>
        <taxon>Pseudomonadota</taxon>
        <taxon>Alphaproteobacteria</taxon>
        <taxon>Hyphomicrobiales</taxon>
        <taxon>Phyllobacteriaceae</taxon>
        <taxon>Aquamicrobium</taxon>
    </lineage>
</organism>
<dbReference type="InterPro" id="IPR036282">
    <property type="entry name" value="Glutathione-S-Trfase_C_sf"/>
</dbReference>
<dbReference type="SUPFAM" id="SSF52833">
    <property type="entry name" value="Thioredoxin-like"/>
    <property type="match status" value="1"/>
</dbReference>
<evidence type="ECO:0000313" key="3">
    <source>
        <dbReference type="Proteomes" id="UP001596016"/>
    </source>
</evidence>
<dbReference type="Gene3D" id="3.40.30.10">
    <property type="entry name" value="Glutaredoxin"/>
    <property type="match status" value="1"/>
</dbReference>
<dbReference type="PIRSF" id="PIRSF015753">
    <property type="entry name" value="GST"/>
    <property type="match status" value="1"/>
</dbReference>
<dbReference type="InterPro" id="IPR004045">
    <property type="entry name" value="Glutathione_S-Trfase_N"/>
</dbReference>
<reference evidence="3" key="1">
    <citation type="journal article" date="2019" name="Int. J. Syst. Evol. Microbiol.">
        <title>The Global Catalogue of Microorganisms (GCM) 10K type strain sequencing project: providing services to taxonomists for standard genome sequencing and annotation.</title>
        <authorList>
            <consortium name="The Broad Institute Genomics Platform"/>
            <consortium name="The Broad Institute Genome Sequencing Center for Infectious Disease"/>
            <person name="Wu L."/>
            <person name="Ma J."/>
        </authorList>
    </citation>
    <scope>NUCLEOTIDE SEQUENCE [LARGE SCALE GENOMIC DNA]</scope>
    <source>
        <strain evidence="3">CGMCC 4.1415</strain>
    </source>
</reference>
<protein>
    <submittedName>
        <fullName evidence="2">Glutathione S-transferase family protein</fullName>
        <ecNumber evidence="2">1.8.5.-</ecNumber>
    </submittedName>
</protein>
<keyword evidence="2" id="KW-0560">Oxidoreductase</keyword>
<feature type="domain" description="GST C-terminal" evidence="1">
    <location>
        <begin position="160"/>
        <end position="295"/>
    </location>
</feature>
<dbReference type="SFLD" id="SFLDG01148">
    <property type="entry name" value="Xi_(cytGST)"/>
    <property type="match status" value="1"/>
</dbReference>
<dbReference type="RefSeq" id="WP_378229031.1">
    <property type="nucleotide sequence ID" value="NZ_JBHSLL010000025.1"/>
</dbReference>
<evidence type="ECO:0000313" key="2">
    <source>
        <dbReference type="EMBL" id="MFC5386115.1"/>
    </source>
</evidence>
<dbReference type="Pfam" id="PF13409">
    <property type="entry name" value="GST_N_2"/>
    <property type="match status" value="1"/>
</dbReference>
<dbReference type="InterPro" id="IPR016639">
    <property type="entry name" value="GST_Omega/GSH"/>
</dbReference>
<sequence>MGLLVDGKWQDRWYDTSKSGGRFERSQSQWRDVVTVDGASAPGRTRGFKAEAGRYHLYVSLACPWAHRTLIFRALKKLEDVISVSVVDHYMGENGWTFAKTDGATGDTLYGLEFMHQIYTRADPSYSGRVTVPVLWDKVEQTIVNNESSEIIRMLNSAFDEWGDASVDFYPEALRSEIDALNDEIYPAVNNGVYRAGFATTQEAYEEAYNEVFAMLDRLEERLSKQRFLTGQYITEADWRLFTTLVRFDPVYVGHFKCNRQRIIDYPNLWNYLLDLYQVPGVADTVDMNHIKGHYYGSHSTINPTGVVPLGPKINYMANHDRARFSL</sequence>
<dbReference type="InterPro" id="IPR010987">
    <property type="entry name" value="Glutathione-S-Trfase_C-like"/>
</dbReference>
<proteinExistence type="predicted"/>
<comment type="caution">
    <text evidence="2">The sequence shown here is derived from an EMBL/GenBank/DDBJ whole genome shotgun (WGS) entry which is preliminary data.</text>
</comment>
<dbReference type="InterPro" id="IPR036249">
    <property type="entry name" value="Thioredoxin-like_sf"/>
</dbReference>
<dbReference type="Proteomes" id="UP001596016">
    <property type="component" value="Unassembled WGS sequence"/>
</dbReference>
<dbReference type="PANTHER" id="PTHR32419:SF6">
    <property type="entry name" value="GLUTATHIONE S-TRANSFERASE OMEGA-LIKE 1-RELATED"/>
    <property type="match status" value="1"/>
</dbReference>